<comment type="similarity">
    <text evidence="2 6">Belongs to the class-I pyridoxal-phosphate-dependent aminotransferase family.</text>
</comment>
<dbReference type="PROSITE" id="PS00105">
    <property type="entry name" value="AA_TRANSFER_CLASS_1"/>
    <property type="match status" value="1"/>
</dbReference>
<dbReference type="InterPro" id="IPR015421">
    <property type="entry name" value="PyrdxlP-dep_Trfase_major"/>
</dbReference>
<dbReference type="InterPro" id="IPR015424">
    <property type="entry name" value="PyrdxlP-dep_Trfase"/>
</dbReference>
<dbReference type="NCBIfam" id="NF005732">
    <property type="entry name" value="PRK07550.1"/>
    <property type="match status" value="1"/>
</dbReference>
<dbReference type="PANTHER" id="PTHR46383:SF1">
    <property type="entry name" value="ASPARTATE AMINOTRANSFERASE"/>
    <property type="match status" value="1"/>
</dbReference>
<sequence length="390" mass="43248">MTYRINPAVAAVHPPPITEVLGWLAGRKDRDQPLIDLCQAVPSYPPAPEMTAQMKELLNDPMIARYTPDEGLPEVREAVCARYRRIYGAEIDPAQISLTVGASQAFWLAMLGLCQPGDEVIVQEPAYFDHPMALAILGIKMVPAPFIPENAGIPDPATIAALITPKTRAMLIVTPSNPTGAVTPPEIIAELHEIASKHDIALVLDETYADFIAGSPRPHNLFTRPDWPDNFIQIMSFGKTYALTGFRAGMLAASAEFIRQVLKAQDTMTVCQPRISQLAVKYGTENLDDWVRDNCRMMQRRHDQFRDEFTKPGNRFELVTSGAFFAWVKHPFHDQTGRKVARKLVEEAGILTLPGEVFGPSLTSYLRLAFGNISDDIIPEAVARFRAITK</sequence>
<keyword evidence="4 6" id="KW-0808">Transferase</keyword>
<dbReference type="Gene3D" id="3.40.640.10">
    <property type="entry name" value="Type I PLP-dependent aspartate aminotransferase-like (Major domain)"/>
    <property type="match status" value="1"/>
</dbReference>
<evidence type="ECO:0000256" key="5">
    <source>
        <dbReference type="ARBA" id="ARBA00022898"/>
    </source>
</evidence>
<dbReference type="InterPro" id="IPR004838">
    <property type="entry name" value="NHTrfase_class1_PyrdxlP-BS"/>
</dbReference>
<dbReference type="RefSeq" id="WP_214172302.1">
    <property type="nucleotide sequence ID" value="NZ_JAHCVJ010000006.1"/>
</dbReference>
<evidence type="ECO:0000256" key="2">
    <source>
        <dbReference type="ARBA" id="ARBA00007441"/>
    </source>
</evidence>
<organism evidence="8 9">
    <name type="scientific">Geoanaerobacter pelophilus</name>
    <dbReference type="NCBI Taxonomy" id="60036"/>
    <lineage>
        <taxon>Bacteria</taxon>
        <taxon>Pseudomonadati</taxon>
        <taxon>Thermodesulfobacteriota</taxon>
        <taxon>Desulfuromonadia</taxon>
        <taxon>Geobacterales</taxon>
        <taxon>Geobacteraceae</taxon>
        <taxon>Geoanaerobacter</taxon>
    </lineage>
</organism>
<dbReference type="InterPro" id="IPR004839">
    <property type="entry name" value="Aminotransferase_I/II_large"/>
</dbReference>
<dbReference type="CDD" id="cd00609">
    <property type="entry name" value="AAT_like"/>
    <property type="match status" value="1"/>
</dbReference>
<gene>
    <name evidence="8" type="ORF">KI809_14545</name>
</gene>
<evidence type="ECO:0000259" key="7">
    <source>
        <dbReference type="Pfam" id="PF00155"/>
    </source>
</evidence>
<accession>A0AAW4L310</accession>
<reference evidence="8 9" key="1">
    <citation type="submission" date="2021-05" db="EMBL/GenBank/DDBJ databases">
        <title>The draft genome of Geobacter pelophilus DSM 12255.</title>
        <authorList>
            <person name="Xu Z."/>
            <person name="Masuda Y."/>
            <person name="Itoh H."/>
            <person name="Senoo K."/>
        </authorList>
    </citation>
    <scope>NUCLEOTIDE SEQUENCE [LARGE SCALE GENOMIC DNA]</scope>
    <source>
        <strain evidence="8 9">DSM 12255</strain>
    </source>
</reference>
<dbReference type="InterPro" id="IPR050596">
    <property type="entry name" value="AspAT/PAT-like"/>
</dbReference>
<evidence type="ECO:0000313" key="8">
    <source>
        <dbReference type="EMBL" id="MBT0665524.1"/>
    </source>
</evidence>
<dbReference type="PANTHER" id="PTHR46383">
    <property type="entry name" value="ASPARTATE AMINOTRANSFERASE"/>
    <property type="match status" value="1"/>
</dbReference>
<dbReference type="EMBL" id="JAHCVJ010000006">
    <property type="protein sequence ID" value="MBT0665524.1"/>
    <property type="molecule type" value="Genomic_DNA"/>
</dbReference>
<keyword evidence="3 6" id="KW-0032">Aminotransferase</keyword>
<proteinExistence type="inferred from homology"/>
<dbReference type="AlphaFoldDB" id="A0AAW4L310"/>
<protein>
    <recommendedName>
        <fullName evidence="6">Aminotransferase</fullName>
        <ecNumber evidence="6">2.6.1.-</ecNumber>
    </recommendedName>
</protein>
<keyword evidence="9" id="KW-1185">Reference proteome</keyword>
<keyword evidence="5" id="KW-0663">Pyridoxal phosphate</keyword>
<dbReference type="GO" id="GO:0008483">
    <property type="term" value="F:transaminase activity"/>
    <property type="evidence" value="ECO:0007669"/>
    <property type="project" value="UniProtKB-KW"/>
</dbReference>
<dbReference type="EC" id="2.6.1.-" evidence="6"/>
<feature type="domain" description="Aminotransferase class I/classII large" evidence="7">
    <location>
        <begin position="34"/>
        <end position="384"/>
    </location>
</feature>
<evidence type="ECO:0000256" key="4">
    <source>
        <dbReference type="ARBA" id="ARBA00022679"/>
    </source>
</evidence>
<dbReference type="Pfam" id="PF00155">
    <property type="entry name" value="Aminotran_1_2"/>
    <property type="match status" value="1"/>
</dbReference>
<evidence type="ECO:0000256" key="3">
    <source>
        <dbReference type="ARBA" id="ARBA00022576"/>
    </source>
</evidence>
<evidence type="ECO:0000256" key="6">
    <source>
        <dbReference type="RuleBase" id="RU000481"/>
    </source>
</evidence>
<evidence type="ECO:0000313" key="9">
    <source>
        <dbReference type="Proteomes" id="UP000811899"/>
    </source>
</evidence>
<dbReference type="SUPFAM" id="SSF53383">
    <property type="entry name" value="PLP-dependent transferases"/>
    <property type="match status" value="1"/>
</dbReference>
<evidence type="ECO:0000256" key="1">
    <source>
        <dbReference type="ARBA" id="ARBA00001933"/>
    </source>
</evidence>
<dbReference type="GO" id="GO:0030170">
    <property type="term" value="F:pyridoxal phosphate binding"/>
    <property type="evidence" value="ECO:0007669"/>
    <property type="project" value="InterPro"/>
</dbReference>
<name>A0AAW4L310_9BACT</name>
<comment type="cofactor">
    <cofactor evidence="1 6">
        <name>pyridoxal 5'-phosphate</name>
        <dbReference type="ChEBI" id="CHEBI:597326"/>
    </cofactor>
</comment>
<comment type="caution">
    <text evidence="8">The sequence shown here is derived from an EMBL/GenBank/DDBJ whole genome shotgun (WGS) entry which is preliminary data.</text>
</comment>
<dbReference type="Proteomes" id="UP000811899">
    <property type="component" value="Unassembled WGS sequence"/>
</dbReference>
<dbReference type="GO" id="GO:0006520">
    <property type="term" value="P:amino acid metabolic process"/>
    <property type="evidence" value="ECO:0007669"/>
    <property type="project" value="InterPro"/>
</dbReference>